<dbReference type="EMBL" id="MPKA01000065">
    <property type="protein sequence ID" value="OLU46390.1"/>
    <property type="molecule type" value="Genomic_DNA"/>
</dbReference>
<feature type="transmembrane region" description="Helical" evidence="1">
    <location>
        <begin position="96"/>
        <end position="114"/>
    </location>
</feature>
<accession>A0A1U7NMK7</accession>
<keyword evidence="3" id="KW-1185">Reference proteome</keyword>
<proteinExistence type="predicted"/>
<dbReference type="AlphaFoldDB" id="A0A1U7NMK7"/>
<name>A0A1U7NMK7_9FIRM</name>
<evidence type="ECO:0000313" key="2">
    <source>
        <dbReference type="EMBL" id="OLU46390.1"/>
    </source>
</evidence>
<dbReference type="STRING" id="1862672.BO225_06380"/>
<evidence type="ECO:0000313" key="3">
    <source>
        <dbReference type="Proteomes" id="UP000186705"/>
    </source>
</evidence>
<feature type="transmembrane region" description="Helical" evidence="1">
    <location>
        <begin position="134"/>
        <end position="158"/>
    </location>
</feature>
<feature type="transmembrane region" description="Helical" evidence="1">
    <location>
        <begin position="276"/>
        <end position="299"/>
    </location>
</feature>
<dbReference type="PANTHER" id="PTHR30012">
    <property type="entry name" value="GENERAL SECRETION PATHWAY PROTEIN"/>
    <property type="match status" value="1"/>
</dbReference>
<protein>
    <recommendedName>
        <fullName evidence="4">Type II secretion system protein GspF domain-containing protein</fullName>
    </recommendedName>
</protein>
<keyword evidence="1" id="KW-0812">Transmembrane</keyword>
<dbReference type="InterPro" id="IPR003004">
    <property type="entry name" value="GspF/PilC"/>
</dbReference>
<comment type="caution">
    <text evidence="2">The sequence shown here is derived from an EMBL/GenBank/DDBJ whole genome shotgun (WGS) entry which is preliminary data.</text>
</comment>
<dbReference type="Proteomes" id="UP000186705">
    <property type="component" value="Unassembled WGS sequence"/>
</dbReference>
<sequence>MTSKRFKHELSIFLLLSQSGIPIKKQIELSFSDSKAILARLEKGEELFNILSSMNDPFCLKLCELARHMSLKDAATLLEHVNAYSKKHFFSMAQKLLYPVTIFFFSFLMTLFFIDTILPQMMAYIDQEALFLRVLKAIMLILSVFLGAFFLLFFYVYVEHPIPWVEKQLQKIPFLQMYYSMQFALFFEGVLSPQLSSMETLQLLSSLNGQAHVRMTARNAYQRLAHGEAIERCFCDLETEFCDFFQIGMECQDLHRLLRLYVQKKEKELQKGCAHIVKWISVLSYLSMGALVIVVYQVLLSPLSLLTTF</sequence>
<evidence type="ECO:0000256" key="1">
    <source>
        <dbReference type="SAM" id="Phobius"/>
    </source>
</evidence>
<keyword evidence="1" id="KW-1133">Transmembrane helix</keyword>
<reference evidence="2 3" key="1">
    <citation type="submission" date="2016-11" db="EMBL/GenBank/DDBJ databases">
        <title>Description of two novel members of the family Erysipelotrichaceae: Ileibacterium lipovorans gen. nov., sp. nov. and Dubosiella newyorkensis, gen. nov., sp. nov.</title>
        <authorList>
            <person name="Cox L.M."/>
            <person name="Sohn J."/>
            <person name="Tyrrell K.L."/>
            <person name="Citron D.M."/>
            <person name="Lawson P.A."/>
            <person name="Patel N.B."/>
            <person name="Iizumi T."/>
            <person name="Perez-Perez G.I."/>
            <person name="Goldstein E.J."/>
            <person name="Blaser M.J."/>
        </authorList>
    </citation>
    <scope>NUCLEOTIDE SEQUENCE [LARGE SCALE GENOMIC DNA]</scope>
    <source>
        <strain evidence="2 3">NYU-BL-A4</strain>
    </source>
</reference>
<organism evidence="2 3">
    <name type="scientific">Dubosiella newyorkensis</name>
    <dbReference type="NCBI Taxonomy" id="1862672"/>
    <lineage>
        <taxon>Bacteria</taxon>
        <taxon>Bacillati</taxon>
        <taxon>Bacillota</taxon>
        <taxon>Erysipelotrichia</taxon>
        <taxon>Erysipelotrichales</taxon>
        <taxon>Erysipelotrichaceae</taxon>
        <taxon>Dubosiella</taxon>
    </lineage>
</organism>
<gene>
    <name evidence="2" type="ORF">BO225_06380</name>
</gene>
<dbReference type="PANTHER" id="PTHR30012:SF0">
    <property type="entry name" value="TYPE II SECRETION SYSTEM PROTEIN F-RELATED"/>
    <property type="match status" value="1"/>
</dbReference>
<evidence type="ECO:0008006" key="4">
    <source>
        <dbReference type="Google" id="ProtNLM"/>
    </source>
</evidence>
<keyword evidence="1" id="KW-0472">Membrane</keyword>